<dbReference type="PANTHER" id="PTHR43646:SF2">
    <property type="entry name" value="GLYCOSYLTRANSFERASE 2-LIKE DOMAIN-CONTAINING PROTEIN"/>
    <property type="match status" value="1"/>
</dbReference>
<dbReference type="SUPFAM" id="SSF53448">
    <property type="entry name" value="Nucleotide-diphospho-sugar transferases"/>
    <property type="match status" value="1"/>
</dbReference>
<protein>
    <recommendedName>
        <fullName evidence="9">4,4'-diaponeurosporenoate glycosyltransferase</fullName>
    </recommendedName>
</protein>
<evidence type="ECO:0000256" key="2">
    <source>
        <dbReference type="ARBA" id="ARBA00022475"/>
    </source>
</evidence>
<keyword evidence="3" id="KW-0328">Glycosyltransferase</keyword>
<organism evidence="11 12">
    <name type="scientific">Georgenia faecalis</name>
    <dbReference type="NCBI Taxonomy" id="2483799"/>
    <lineage>
        <taxon>Bacteria</taxon>
        <taxon>Bacillati</taxon>
        <taxon>Actinomycetota</taxon>
        <taxon>Actinomycetes</taxon>
        <taxon>Micrococcales</taxon>
        <taxon>Bogoriellaceae</taxon>
        <taxon>Georgenia</taxon>
    </lineage>
</organism>
<evidence type="ECO:0000256" key="3">
    <source>
        <dbReference type="ARBA" id="ARBA00022676"/>
    </source>
</evidence>
<evidence type="ECO:0000256" key="1">
    <source>
        <dbReference type="ARBA" id="ARBA00004236"/>
    </source>
</evidence>
<proteinExistence type="inferred from homology"/>
<comment type="similarity">
    <text evidence="8">Belongs to the glycosyltransferase 2 family. CrtQ subfamily.</text>
</comment>
<comment type="subcellular location">
    <subcellularLocation>
        <location evidence="1">Cell membrane</location>
    </subcellularLocation>
</comment>
<accession>A0ABV9D517</accession>
<dbReference type="RefSeq" id="WP_122822975.1">
    <property type="nucleotide sequence ID" value="NZ_CP033325.1"/>
</dbReference>
<evidence type="ECO:0000256" key="4">
    <source>
        <dbReference type="ARBA" id="ARBA00022679"/>
    </source>
</evidence>
<evidence type="ECO:0000313" key="11">
    <source>
        <dbReference type="EMBL" id="MFC4553741.1"/>
    </source>
</evidence>
<dbReference type="EMBL" id="JBHSGF010000001">
    <property type="protein sequence ID" value="MFC4553741.1"/>
    <property type="molecule type" value="Genomic_DNA"/>
</dbReference>
<dbReference type="CDD" id="cd00761">
    <property type="entry name" value="Glyco_tranf_GTA_type"/>
    <property type="match status" value="1"/>
</dbReference>
<gene>
    <name evidence="11" type="ORF">ACFO3F_00640</name>
</gene>
<comment type="caution">
    <text evidence="11">The sequence shown here is derived from an EMBL/GenBank/DDBJ whole genome shotgun (WGS) entry which is preliminary data.</text>
</comment>
<comment type="function">
    <text evidence="6">Catalyzes the glycosylation of 4,4'-diaponeurosporenoate, i.e. the esterification of glucose at the C1'' position with the carboxyl group of 4,4'-diaponeurosporenic acid, to form glycosyl-4,4'-diaponeurosporenoate. This is a step in the biosynthesis of staphyloxanthin, an orange pigment present in most staphylococci strains.</text>
</comment>
<feature type="domain" description="Glycosyltransferase 2-like" evidence="10">
    <location>
        <begin position="5"/>
        <end position="126"/>
    </location>
</feature>
<keyword evidence="12" id="KW-1185">Reference proteome</keyword>
<keyword evidence="5" id="KW-0472">Membrane</keyword>
<dbReference type="Pfam" id="PF00535">
    <property type="entry name" value="Glycos_transf_2"/>
    <property type="match status" value="1"/>
</dbReference>
<comment type="pathway">
    <text evidence="7">Carotenoid biosynthesis; staphyloxanthin biosynthesis; staphyloxanthin from farnesyl diphosphate: step 4/5.</text>
</comment>
<evidence type="ECO:0000256" key="7">
    <source>
        <dbReference type="ARBA" id="ARBA00037904"/>
    </source>
</evidence>
<evidence type="ECO:0000259" key="10">
    <source>
        <dbReference type="Pfam" id="PF00535"/>
    </source>
</evidence>
<evidence type="ECO:0000256" key="6">
    <source>
        <dbReference type="ARBA" id="ARBA00037281"/>
    </source>
</evidence>
<evidence type="ECO:0000313" key="12">
    <source>
        <dbReference type="Proteomes" id="UP001595955"/>
    </source>
</evidence>
<dbReference type="Proteomes" id="UP001595955">
    <property type="component" value="Unassembled WGS sequence"/>
</dbReference>
<keyword evidence="4" id="KW-0808">Transferase</keyword>
<dbReference type="InterPro" id="IPR029044">
    <property type="entry name" value="Nucleotide-diphossugar_trans"/>
</dbReference>
<dbReference type="Gene3D" id="3.90.550.10">
    <property type="entry name" value="Spore Coat Polysaccharide Biosynthesis Protein SpsA, Chain A"/>
    <property type="match status" value="1"/>
</dbReference>
<reference evidence="12" key="1">
    <citation type="journal article" date="2019" name="Int. J. Syst. Evol. Microbiol.">
        <title>The Global Catalogue of Microorganisms (GCM) 10K type strain sequencing project: providing services to taxonomists for standard genome sequencing and annotation.</title>
        <authorList>
            <consortium name="The Broad Institute Genomics Platform"/>
            <consortium name="The Broad Institute Genome Sequencing Center for Infectious Disease"/>
            <person name="Wu L."/>
            <person name="Ma J."/>
        </authorList>
    </citation>
    <scope>NUCLEOTIDE SEQUENCE [LARGE SCALE GENOMIC DNA]</scope>
    <source>
        <strain evidence="12">JCM 3369</strain>
    </source>
</reference>
<name>A0ABV9D517_9MICO</name>
<dbReference type="InterPro" id="IPR001173">
    <property type="entry name" value="Glyco_trans_2-like"/>
</dbReference>
<evidence type="ECO:0000256" key="8">
    <source>
        <dbReference type="ARBA" id="ARBA00038120"/>
    </source>
</evidence>
<evidence type="ECO:0000256" key="9">
    <source>
        <dbReference type="ARBA" id="ARBA00040345"/>
    </source>
</evidence>
<evidence type="ECO:0000256" key="5">
    <source>
        <dbReference type="ARBA" id="ARBA00023136"/>
    </source>
</evidence>
<sequence>MPTISVVIPVRDDAAPLEACLRALRGQRLAPYEIVVVDNASSDASADVARRYGARVVAEPRVGIPAAAATGYDAARGELIARCDADSRPPPDWLERIAAAFADDPTLDAVTGSGTFYDLPRWCARPLSVLYLGSFYVATHLALGHPPLWGSNMAVRSSAWRAVASAVHREDPELHDDIDLAFVLGPRRRLRYDRTLRVGVSGRSLDPAGLPRRFRRAGRTLAVNWPACPPWVRWARRWGIGS</sequence>
<keyword evidence="2" id="KW-1003">Cell membrane</keyword>
<dbReference type="PANTHER" id="PTHR43646">
    <property type="entry name" value="GLYCOSYLTRANSFERASE"/>
    <property type="match status" value="1"/>
</dbReference>